<organism evidence="1 2">
    <name type="scientific">Heterobasidion irregulare (strain TC 32-1)</name>
    <dbReference type="NCBI Taxonomy" id="747525"/>
    <lineage>
        <taxon>Eukaryota</taxon>
        <taxon>Fungi</taxon>
        <taxon>Dikarya</taxon>
        <taxon>Basidiomycota</taxon>
        <taxon>Agaricomycotina</taxon>
        <taxon>Agaricomycetes</taxon>
        <taxon>Russulales</taxon>
        <taxon>Bondarzewiaceae</taxon>
        <taxon>Heterobasidion</taxon>
        <taxon>Heterobasidion annosum species complex</taxon>
    </lineage>
</organism>
<sequence length="56" mass="6420">MRRESFDTPLHALKIHAQASGSIRARSITVQVAKEFDSCYVWEDQNSSMLQRASCY</sequence>
<reference evidence="1 2" key="1">
    <citation type="journal article" date="2012" name="New Phytol.">
        <title>Insight into trade-off between wood decay and parasitism from the genome of a fungal forest pathogen.</title>
        <authorList>
            <person name="Olson A."/>
            <person name="Aerts A."/>
            <person name="Asiegbu F."/>
            <person name="Belbahri L."/>
            <person name="Bouzid O."/>
            <person name="Broberg A."/>
            <person name="Canback B."/>
            <person name="Coutinho P.M."/>
            <person name="Cullen D."/>
            <person name="Dalman K."/>
            <person name="Deflorio G."/>
            <person name="van Diepen L.T."/>
            <person name="Dunand C."/>
            <person name="Duplessis S."/>
            <person name="Durling M."/>
            <person name="Gonthier P."/>
            <person name="Grimwood J."/>
            <person name="Fossdal C.G."/>
            <person name="Hansson D."/>
            <person name="Henrissat B."/>
            <person name="Hietala A."/>
            <person name="Himmelstrand K."/>
            <person name="Hoffmeister D."/>
            <person name="Hogberg N."/>
            <person name="James T.Y."/>
            <person name="Karlsson M."/>
            <person name="Kohler A."/>
            <person name="Kues U."/>
            <person name="Lee Y.H."/>
            <person name="Lin Y.C."/>
            <person name="Lind M."/>
            <person name="Lindquist E."/>
            <person name="Lombard V."/>
            <person name="Lucas S."/>
            <person name="Lunden K."/>
            <person name="Morin E."/>
            <person name="Murat C."/>
            <person name="Park J."/>
            <person name="Raffaello T."/>
            <person name="Rouze P."/>
            <person name="Salamov A."/>
            <person name="Schmutz J."/>
            <person name="Solheim H."/>
            <person name="Stahlberg J."/>
            <person name="Velez H."/>
            <person name="de Vries R.P."/>
            <person name="Wiebenga A."/>
            <person name="Woodward S."/>
            <person name="Yakovlev I."/>
            <person name="Garbelotto M."/>
            <person name="Martin F."/>
            <person name="Grigoriev I.V."/>
            <person name="Stenlid J."/>
        </authorList>
    </citation>
    <scope>NUCLEOTIDE SEQUENCE [LARGE SCALE GENOMIC DNA]</scope>
    <source>
        <strain evidence="1 2">TC 32-1</strain>
    </source>
</reference>
<evidence type="ECO:0000313" key="2">
    <source>
        <dbReference type="Proteomes" id="UP000030671"/>
    </source>
</evidence>
<proteinExistence type="predicted"/>
<dbReference type="GeneID" id="20675029"/>
<dbReference type="AlphaFoldDB" id="W4KJU8"/>
<protein>
    <submittedName>
        <fullName evidence="1">Uncharacterized protein</fullName>
    </submittedName>
</protein>
<evidence type="ECO:0000313" key="1">
    <source>
        <dbReference type="EMBL" id="ETW85306.1"/>
    </source>
</evidence>
<keyword evidence="2" id="KW-1185">Reference proteome</keyword>
<accession>W4KJU8</accession>
<dbReference type="InParanoid" id="W4KJU8"/>
<dbReference type="Proteomes" id="UP000030671">
    <property type="component" value="Unassembled WGS sequence"/>
</dbReference>
<dbReference type="RefSeq" id="XP_009542172.1">
    <property type="nucleotide sequence ID" value="XM_009543877.1"/>
</dbReference>
<name>W4KJU8_HETIT</name>
<dbReference type="HOGENOM" id="CLU_199928_0_0_1"/>
<dbReference type="EMBL" id="KI925455">
    <property type="protein sequence ID" value="ETW85306.1"/>
    <property type="molecule type" value="Genomic_DNA"/>
</dbReference>
<dbReference type="KEGG" id="hir:HETIRDRAFT_438222"/>
<gene>
    <name evidence="1" type="ORF">HETIRDRAFT_438222</name>
</gene>